<sequence>MGRFLPLYVRRSDGKLETLNSHKRKEGNQPTTEQLDSSPDATGTSDYYRTVALEEAKHLDWRRKLGSMLARELGLVDSDKGYILVAFPENYRLFEHVKTVKRANEPGRSVTTTKTHAGGGNDRQDAYLYGHPMGRKKRFRSPADFFPHLLWLCTDEAGDPDNCTCKICCPEELDERSAAPPLSVAVAEKQPAVSAAVKRESVPPVPVTQTPVTATAAAAAAAAGPALPTQAANTANTIGSGNGNTSAINKVNNSSNTLPTAAPATAAAATSASSTATTSATAAARSVANPAASASSSIFPPSLQAQQPIHRQSTPRDLAPVNQPLSLATTQRNMSSPSQPTTPQPPVQRPLPIPRFLDQEIDLRYESFLFRQGEMVWYNRGTAWGLGVITQRWKLPNDTAKAYFRVQPLSWPGEPLASETKSTVDLRPWLAWSVPPFTNQALNNLPNLTWDTADWRAIQQGRFGQGEIGVDGSILAAKQVDASYTTFALESRTEPTPGIVELRWSGIFLGAEKIWVGDSVRIKTPNPTDIRILVVREILEHTQSSAFNAQSWKRLDLVGDVFAYSEIRHNNTRQPTPQGWIKPGITGRMAEDMRRRNPHTVGGKGTAMFWNNIANQQNAQVDIKNVKGRWYEASLLLPLLKGLAAYQNELKQGEILEAGQMMNARGDCNIGGVATDLRKPERKDALGKSVPGDLAFIDGIDPPTLPHQQQHRQPQPQHQHQLHQQQQQPQQQQQQQQQHHIPGANNGSVGMPHATGHAPHDPTFEFMDMDSIDASHDGMTGFGNGGVNHSFF</sequence>
<dbReference type="Pfam" id="PF16761">
    <property type="entry name" value="Clr2_transil"/>
    <property type="match status" value="1"/>
</dbReference>
<feature type="compositionally biased region" description="Polar residues" evidence="1">
    <location>
        <begin position="28"/>
        <end position="43"/>
    </location>
</feature>
<reference evidence="4 5" key="1">
    <citation type="submission" date="2024-07" db="EMBL/GenBank/DDBJ databases">
        <title>Draft sequence of the Neodothiora populina.</title>
        <authorList>
            <person name="Drown D.D."/>
            <person name="Schuette U.S."/>
            <person name="Buechlein A.B."/>
            <person name="Rusch D.R."/>
            <person name="Winton L.W."/>
            <person name="Adams G.A."/>
        </authorList>
    </citation>
    <scope>NUCLEOTIDE SEQUENCE [LARGE SCALE GENOMIC DNA]</scope>
    <source>
        <strain evidence="4 5">CPC 39397</strain>
    </source>
</reference>
<feature type="region of interest" description="Disordered" evidence="1">
    <location>
        <begin position="16"/>
        <end position="43"/>
    </location>
</feature>
<dbReference type="Pfam" id="PF10383">
    <property type="entry name" value="Clr2"/>
    <property type="match status" value="1"/>
</dbReference>
<dbReference type="EMBL" id="JBFMKM010000008">
    <property type="protein sequence ID" value="KAL1304518.1"/>
    <property type="molecule type" value="Genomic_DNA"/>
</dbReference>
<dbReference type="GeneID" id="95977205"/>
<dbReference type="Proteomes" id="UP001562354">
    <property type="component" value="Unassembled WGS sequence"/>
</dbReference>
<dbReference type="PANTHER" id="PTHR38046:SF1">
    <property type="entry name" value="CRYPTIC LOCI REGULATOR 2"/>
    <property type="match status" value="1"/>
</dbReference>
<protein>
    <recommendedName>
        <fullName evidence="6">Transcription-silencing protein Clr2</fullName>
    </recommendedName>
</protein>
<gene>
    <name evidence="4" type="ORF">AAFC00_003504</name>
</gene>
<feature type="domain" description="Cryptic loci regulator 2 N-terminal" evidence="3">
    <location>
        <begin position="82"/>
        <end position="168"/>
    </location>
</feature>
<dbReference type="RefSeq" id="XP_069200793.1">
    <property type="nucleotide sequence ID" value="XM_069342981.1"/>
</dbReference>
<keyword evidence="5" id="KW-1185">Reference proteome</keyword>
<feature type="compositionally biased region" description="Low complexity" evidence="1">
    <location>
        <begin position="706"/>
        <end position="740"/>
    </location>
</feature>
<feature type="domain" description="Cryptic loci regulator 2 C-terminal" evidence="2">
    <location>
        <begin position="505"/>
        <end position="632"/>
    </location>
</feature>
<dbReference type="InterPro" id="IPR038986">
    <property type="entry name" value="Clr2"/>
</dbReference>
<name>A0ABR3PEE5_9PEZI</name>
<feature type="compositionally biased region" description="Polar residues" evidence="1">
    <location>
        <begin position="323"/>
        <end position="334"/>
    </location>
</feature>
<evidence type="ECO:0000313" key="4">
    <source>
        <dbReference type="EMBL" id="KAL1304518.1"/>
    </source>
</evidence>
<evidence type="ECO:0000313" key="5">
    <source>
        <dbReference type="Proteomes" id="UP001562354"/>
    </source>
</evidence>
<feature type="compositionally biased region" description="Pro residues" evidence="1">
    <location>
        <begin position="340"/>
        <end position="351"/>
    </location>
</feature>
<evidence type="ECO:0008006" key="6">
    <source>
        <dbReference type="Google" id="ProtNLM"/>
    </source>
</evidence>
<dbReference type="InterPro" id="IPR018839">
    <property type="entry name" value="Tscrpt-silencing_Clr2_C"/>
</dbReference>
<dbReference type="InterPro" id="IPR031915">
    <property type="entry name" value="Clr2_N"/>
</dbReference>
<dbReference type="PANTHER" id="PTHR38046">
    <property type="entry name" value="CRYPTIC LOCI REGULATOR 2"/>
    <property type="match status" value="1"/>
</dbReference>
<accession>A0ABR3PEE5</accession>
<proteinExistence type="predicted"/>
<feature type="compositionally biased region" description="Polar residues" evidence="1">
    <location>
        <begin position="303"/>
        <end position="312"/>
    </location>
</feature>
<feature type="region of interest" description="Disordered" evidence="1">
    <location>
        <begin position="293"/>
        <end position="351"/>
    </location>
</feature>
<evidence type="ECO:0000259" key="2">
    <source>
        <dbReference type="Pfam" id="PF10383"/>
    </source>
</evidence>
<comment type="caution">
    <text evidence="4">The sequence shown here is derived from an EMBL/GenBank/DDBJ whole genome shotgun (WGS) entry which is preliminary data.</text>
</comment>
<evidence type="ECO:0000259" key="3">
    <source>
        <dbReference type="Pfam" id="PF16761"/>
    </source>
</evidence>
<evidence type="ECO:0000256" key="1">
    <source>
        <dbReference type="SAM" id="MobiDB-lite"/>
    </source>
</evidence>
<organism evidence="4 5">
    <name type="scientific">Neodothiora populina</name>
    <dbReference type="NCBI Taxonomy" id="2781224"/>
    <lineage>
        <taxon>Eukaryota</taxon>
        <taxon>Fungi</taxon>
        <taxon>Dikarya</taxon>
        <taxon>Ascomycota</taxon>
        <taxon>Pezizomycotina</taxon>
        <taxon>Dothideomycetes</taxon>
        <taxon>Dothideomycetidae</taxon>
        <taxon>Dothideales</taxon>
        <taxon>Dothioraceae</taxon>
        <taxon>Neodothiora</taxon>
    </lineage>
</organism>
<feature type="region of interest" description="Disordered" evidence="1">
    <location>
        <begin position="684"/>
        <end position="766"/>
    </location>
</feature>